<dbReference type="AlphaFoldDB" id="A0A4Q7UQP4"/>
<accession>A0A4Q7UQP4</accession>
<dbReference type="EMBL" id="SHKL01000001">
    <property type="protein sequence ID" value="RZT83965.1"/>
    <property type="molecule type" value="Genomic_DNA"/>
</dbReference>
<dbReference type="OrthoDB" id="3697228at2"/>
<protein>
    <submittedName>
        <fullName evidence="1">Uncharacterized protein</fullName>
    </submittedName>
</protein>
<sequence length="84" mass="8964">MSRIVVASKYVLSDYPGMRAGRIYAGKPDLTRHPNAETHVVEGPDAVETLCGRPRADFPHEFADGTTLGKRADPCAVCKPAGPA</sequence>
<reference evidence="1 2" key="1">
    <citation type="submission" date="2019-02" db="EMBL/GenBank/DDBJ databases">
        <title>Sequencing the genomes of 1000 actinobacteria strains.</title>
        <authorList>
            <person name="Klenk H.-P."/>
        </authorList>
    </citation>
    <scope>NUCLEOTIDE SEQUENCE [LARGE SCALE GENOMIC DNA]</scope>
    <source>
        <strain evidence="1 2">DSM 45779</strain>
    </source>
</reference>
<keyword evidence="2" id="KW-1185">Reference proteome</keyword>
<dbReference type="RefSeq" id="WP_130288653.1">
    <property type="nucleotide sequence ID" value="NZ_SHKL01000001.1"/>
</dbReference>
<dbReference type="Proteomes" id="UP000291591">
    <property type="component" value="Unassembled WGS sequence"/>
</dbReference>
<evidence type="ECO:0000313" key="2">
    <source>
        <dbReference type="Proteomes" id="UP000291591"/>
    </source>
</evidence>
<name>A0A4Q7UQP4_PSEST</name>
<proteinExistence type="predicted"/>
<gene>
    <name evidence="1" type="ORF">EV383_0796</name>
</gene>
<organism evidence="1 2">
    <name type="scientific">Pseudonocardia sediminis</name>
    <dbReference type="NCBI Taxonomy" id="1397368"/>
    <lineage>
        <taxon>Bacteria</taxon>
        <taxon>Bacillati</taxon>
        <taxon>Actinomycetota</taxon>
        <taxon>Actinomycetes</taxon>
        <taxon>Pseudonocardiales</taxon>
        <taxon>Pseudonocardiaceae</taxon>
        <taxon>Pseudonocardia</taxon>
    </lineage>
</organism>
<evidence type="ECO:0000313" key="1">
    <source>
        <dbReference type="EMBL" id="RZT83965.1"/>
    </source>
</evidence>
<comment type="caution">
    <text evidence="1">The sequence shown here is derived from an EMBL/GenBank/DDBJ whole genome shotgun (WGS) entry which is preliminary data.</text>
</comment>